<dbReference type="GO" id="GO:0016887">
    <property type="term" value="F:ATP hydrolysis activity"/>
    <property type="evidence" value="ECO:0007669"/>
    <property type="project" value="InterPro"/>
</dbReference>
<evidence type="ECO:0000256" key="7">
    <source>
        <dbReference type="SAM" id="SignalP"/>
    </source>
</evidence>
<dbReference type="PROSITE" id="PS00674">
    <property type="entry name" value="AAA"/>
    <property type="match status" value="1"/>
</dbReference>
<dbReference type="InterPro" id="IPR050747">
    <property type="entry name" value="Mitochondrial_chaperone_BCS1"/>
</dbReference>
<feature type="compositionally biased region" description="Basic and acidic residues" evidence="6">
    <location>
        <begin position="514"/>
        <end position="525"/>
    </location>
</feature>
<evidence type="ECO:0000256" key="6">
    <source>
        <dbReference type="SAM" id="MobiDB-lite"/>
    </source>
</evidence>
<dbReference type="Pfam" id="PF00004">
    <property type="entry name" value="AAA"/>
    <property type="match status" value="1"/>
</dbReference>
<name>A0A8T0GEZ3_CERPU</name>
<evidence type="ECO:0000256" key="1">
    <source>
        <dbReference type="ARBA" id="ARBA00001946"/>
    </source>
</evidence>
<dbReference type="CDD" id="cd19510">
    <property type="entry name" value="RecA-like_BCS1"/>
    <property type="match status" value="1"/>
</dbReference>
<comment type="cofactor">
    <cofactor evidence="1">
        <name>Mg(2+)</name>
        <dbReference type="ChEBI" id="CHEBI:18420"/>
    </cofactor>
</comment>
<dbReference type="Gene3D" id="3.40.50.300">
    <property type="entry name" value="P-loop containing nucleotide triphosphate hydrolases"/>
    <property type="match status" value="1"/>
</dbReference>
<feature type="domain" description="AAA+ ATPase" evidence="8">
    <location>
        <begin position="221"/>
        <end position="366"/>
    </location>
</feature>
<proteinExistence type="inferred from homology"/>
<organism evidence="9 10">
    <name type="scientific">Ceratodon purpureus</name>
    <name type="common">Fire moss</name>
    <name type="synonym">Dicranum purpureum</name>
    <dbReference type="NCBI Taxonomy" id="3225"/>
    <lineage>
        <taxon>Eukaryota</taxon>
        <taxon>Viridiplantae</taxon>
        <taxon>Streptophyta</taxon>
        <taxon>Embryophyta</taxon>
        <taxon>Bryophyta</taxon>
        <taxon>Bryophytina</taxon>
        <taxon>Bryopsida</taxon>
        <taxon>Dicranidae</taxon>
        <taxon>Pseudoditrichales</taxon>
        <taxon>Ditrichaceae</taxon>
        <taxon>Ceratodon</taxon>
    </lineage>
</organism>
<evidence type="ECO:0000256" key="4">
    <source>
        <dbReference type="ARBA" id="ARBA00049360"/>
    </source>
</evidence>
<dbReference type="InterPro" id="IPR027417">
    <property type="entry name" value="P-loop_NTPase"/>
</dbReference>
<dbReference type="PANTHER" id="PTHR23070">
    <property type="entry name" value="BCS1 AAA-TYPE ATPASE"/>
    <property type="match status" value="1"/>
</dbReference>
<comment type="similarity">
    <text evidence="2">Belongs to the AAA ATPase family. BCS1 subfamily.</text>
</comment>
<dbReference type="InterPro" id="IPR003593">
    <property type="entry name" value="AAA+_ATPase"/>
</dbReference>
<dbReference type="InterPro" id="IPR003959">
    <property type="entry name" value="ATPase_AAA_core"/>
</dbReference>
<dbReference type="EMBL" id="CM026432">
    <property type="protein sequence ID" value="KAG0556398.1"/>
    <property type="molecule type" value="Genomic_DNA"/>
</dbReference>
<dbReference type="GO" id="GO:0006950">
    <property type="term" value="P:response to stress"/>
    <property type="evidence" value="ECO:0007669"/>
    <property type="project" value="UniProtKB-ARBA"/>
</dbReference>
<dbReference type="AlphaFoldDB" id="A0A8T0GEZ3"/>
<evidence type="ECO:0000313" key="10">
    <source>
        <dbReference type="Proteomes" id="UP000822688"/>
    </source>
</evidence>
<accession>A0A8T0GEZ3</accession>
<comment type="caution">
    <text evidence="9">The sequence shown here is derived from an EMBL/GenBank/DDBJ whole genome shotgun (WGS) entry which is preliminary data.</text>
</comment>
<gene>
    <name evidence="9" type="ORF">KC19_11G050900</name>
</gene>
<dbReference type="SMART" id="SM00382">
    <property type="entry name" value="AAA"/>
    <property type="match status" value="1"/>
</dbReference>
<feature type="signal peptide" evidence="7">
    <location>
        <begin position="1"/>
        <end position="18"/>
    </location>
</feature>
<protein>
    <recommendedName>
        <fullName evidence="8">AAA+ ATPase domain-containing protein</fullName>
    </recommendedName>
</protein>
<reference evidence="9 10" key="1">
    <citation type="submission" date="2020-06" db="EMBL/GenBank/DDBJ databases">
        <title>WGS assembly of Ceratodon purpureus strain R40.</title>
        <authorList>
            <person name="Carey S.B."/>
            <person name="Jenkins J."/>
            <person name="Shu S."/>
            <person name="Lovell J.T."/>
            <person name="Sreedasyam A."/>
            <person name="Maumus F."/>
            <person name="Tiley G.P."/>
            <person name="Fernandez-Pozo N."/>
            <person name="Barry K."/>
            <person name="Chen C."/>
            <person name="Wang M."/>
            <person name="Lipzen A."/>
            <person name="Daum C."/>
            <person name="Saski C.A."/>
            <person name="Payton A.C."/>
            <person name="Mcbreen J.C."/>
            <person name="Conrad R.E."/>
            <person name="Kollar L.M."/>
            <person name="Olsson S."/>
            <person name="Huttunen S."/>
            <person name="Landis J.B."/>
            <person name="Wickett N.J."/>
            <person name="Johnson M.G."/>
            <person name="Rensing S.A."/>
            <person name="Grimwood J."/>
            <person name="Schmutz J."/>
            <person name="Mcdaniel S.F."/>
        </authorList>
    </citation>
    <scope>NUCLEOTIDE SEQUENCE [LARGE SCALE GENOMIC DNA]</scope>
    <source>
        <strain evidence="9 10">R40</strain>
    </source>
</reference>
<evidence type="ECO:0000256" key="3">
    <source>
        <dbReference type="ARBA" id="ARBA00022842"/>
    </source>
</evidence>
<comment type="catalytic activity">
    <reaction evidence="4">
        <text>ATP + H2O = ADP + phosphate + H(+)</text>
        <dbReference type="Rhea" id="RHEA:13065"/>
        <dbReference type="ChEBI" id="CHEBI:15377"/>
        <dbReference type="ChEBI" id="CHEBI:15378"/>
        <dbReference type="ChEBI" id="CHEBI:30616"/>
        <dbReference type="ChEBI" id="CHEBI:43474"/>
        <dbReference type="ChEBI" id="CHEBI:456216"/>
    </reaction>
</comment>
<dbReference type="InterPro" id="IPR058017">
    <property type="entry name" value="At3g28540-like_C"/>
</dbReference>
<dbReference type="Pfam" id="PF14363">
    <property type="entry name" value="AAA_assoc"/>
    <property type="match status" value="1"/>
</dbReference>
<keyword evidence="10" id="KW-1185">Reference proteome</keyword>
<dbReference type="Proteomes" id="UP000822688">
    <property type="component" value="Chromosome 11"/>
</dbReference>
<evidence type="ECO:0000313" key="9">
    <source>
        <dbReference type="EMBL" id="KAG0556398.1"/>
    </source>
</evidence>
<keyword evidence="5" id="KW-0547">Nucleotide-binding</keyword>
<sequence>MDMSYLMSLLGFITLARSFLPPELNEFLVKWWERLIKPVNPFCVFHVPELESNITNDLYRVVQLHMRAAKLSKDADELVLSRDENEKDITFSLAAGEVVTETYEGVTVWWTHRTEKSGGKDNGGEEFEKSEFELKFRKKDKEFVMKKYLEYVTDNASEFRRQLRELSLYSNNDCYWECHNFKHPSNFDTLAMEPELKAKVKADLDSFMRGEEFFHKVGRAWKRGYLLYGPPGTGKSSMIAAIANYLKYNVYDLELTQVYNNNSLKQLLVNTTSKSIIVIEDIDCSLDLAGQRKAGKEGKSSNRDEPTTESTSSVTLSGLLNFTDGLWSCCGDERIIIFTTNHVEKLDAALLRPGRMDMHIHMSYCSFETFKALAKNYLSIDDHPLFGDVKNLLEGGKLITPAQVTEHLFGNRDDPNAAITVLIEWLQKPEEQKPESTTKDETKDTNEEKKEEVAAVTENGAAENGDSSSAESAELRQEVSLLKEKVQTLEKNFNQKPAKADIMSNGEVLQVENGDLHHESDDGDV</sequence>
<evidence type="ECO:0000256" key="2">
    <source>
        <dbReference type="ARBA" id="ARBA00007448"/>
    </source>
</evidence>
<dbReference type="GO" id="GO:0005524">
    <property type="term" value="F:ATP binding"/>
    <property type="evidence" value="ECO:0007669"/>
    <property type="project" value="UniProtKB-KW"/>
</dbReference>
<keyword evidence="7" id="KW-0732">Signal</keyword>
<dbReference type="Pfam" id="PF25568">
    <property type="entry name" value="AAA_lid_At3g28540"/>
    <property type="match status" value="1"/>
</dbReference>
<feature type="chain" id="PRO_5035794418" description="AAA+ ATPase domain-containing protein" evidence="7">
    <location>
        <begin position="19"/>
        <end position="525"/>
    </location>
</feature>
<dbReference type="InterPro" id="IPR003960">
    <property type="entry name" value="ATPase_AAA_CS"/>
</dbReference>
<feature type="compositionally biased region" description="Basic and acidic residues" evidence="6">
    <location>
        <begin position="428"/>
        <end position="453"/>
    </location>
</feature>
<evidence type="ECO:0000259" key="8">
    <source>
        <dbReference type="SMART" id="SM00382"/>
    </source>
</evidence>
<evidence type="ECO:0000256" key="5">
    <source>
        <dbReference type="RuleBase" id="RU003651"/>
    </source>
</evidence>
<feature type="region of interest" description="Disordered" evidence="6">
    <location>
        <begin position="492"/>
        <end position="525"/>
    </location>
</feature>
<feature type="region of interest" description="Disordered" evidence="6">
    <location>
        <begin position="428"/>
        <end position="477"/>
    </location>
</feature>
<dbReference type="Gene3D" id="6.10.280.40">
    <property type="match status" value="1"/>
</dbReference>
<keyword evidence="3" id="KW-0460">Magnesium</keyword>
<dbReference type="SUPFAM" id="SSF52540">
    <property type="entry name" value="P-loop containing nucleoside triphosphate hydrolases"/>
    <property type="match status" value="1"/>
</dbReference>
<keyword evidence="5" id="KW-0067">ATP-binding</keyword>
<dbReference type="InterPro" id="IPR025753">
    <property type="entry name" value="AAA_N_dom"/>
</dbReference>